<accession>A0AAD6GWG0</accession>
<dbReference type="Gene3D" id="3.30.710.10">
    <property type="entry name" value="Potassium Channel Kv1.1, Chain A"/>
    <property type="match status" value="1"/>
</dbReference>
<sequence length="443" mass="49599">MNQPTHIIDSDGEVIIILRNANSPFAPGIADTMTGMALPESGHCVQSPAEVIEPSPEVFEPQPEVFEAPQPRPRRLKTKYKKKKKSGTIQTPPEAASAPSPEPTPMEDPAAEEPVPEPAASPEPAPMENPVPEQHVAEQSVIEDHAVEEICEPLDESCFYIQVSAKHLIFATPVFKRILTGGWKESITYLRKGSVEITAEGWDIEALLCVLHAIHGKYYDVPRKLTLEMLAKVAAIADYYECRESVYPMAETWLNSLEERVPRTYSRDLILWLWVSWFFQLPSQFKESTSVVMSCSENVISGWVLPISDKVIVSNGISGLMNESREKAINSLVLFLHETLEALLSRTRGCSFECSSMMYGALAMHMESIHLLSSKPAVPFPNLKYNDLRQKVLSFKSPQWCGWSRVFSNFTETHRCYDSSFKSLFANLSDCIEGLDLDSLDSL</sequence>
<name>A0AAD6GWG0_9EURO</name>
<evidence type="ECO:0008006" key="4">
    <source>
        <dbReference type="Google" id="ProtNLM"/>
    </source>
</evidence>
<reference evidence="2" key="1">
    <citation type="journal article" date="2023" name="IMA Fungus">
        <title>Comparative genomic study of the Penicillium genus elucidates a diverse pangenome and 15 lateral gene transfer events.</title>
        <authorList>
            <person name="Petersen C."/>
            <person name="Sorensen T."/>
            <person name="Nielsen M.R."/>
            <person name="Sondergaard T.E."/>
            <person name="Sorensen J.L."/>
            <person name="Fitzpatrick D.A."/>
            <person name="Frisvad J.C."/>
            <person name="Nielsen K.L."/>
        </authorList>
    </citation>
    <scope>NUCLEOTIDE SEQUENCE</scope>
    <source>
        <strain evidence="2">IBT 12815</strain>
    </source>
</reference>
<proteinExistence type="predicted"/>
<feature type="compositionally biased region" description="Low complexity" evidence="1">
    <location>
        <begin position="55"/>
        <end position="69"/>
    </location>
</feature>
<dbReference type="Proteomes" id="UP001213799">
    <property type="component" value="Unassembled WGS sequence"/>
</dbReference>
<organism evidence="2 3">
    <name type="scientific">Penicillium hordei</name>
    <dbReference type="NCBI Taxonomy" id="40994"/>
    <lineage>
        <taxon>Eukaryota</taxon>
        <taxon>Fungi</taxon>
        <taxon>Dikarya</taxon>
        <taxon>Ascomycota</taxon>
        <taxon>Pezizomycotina</taxon>
        <taxon>Eurotiomycetes</taxon>
        <taxon>Eurotiomycetidae</taxon>
        <taxon>Eurotiales</taxon>
        <taxon>Aspergillaceae</taxon>
        <taxon>Penicillium</taxon>
    </lineage>
</organism>
<feature type="region of interest" description="Disordered" evidence="1">
    <location>
        <begin position="55"/>
        <end position="136"/>
    </location>
</feature>
<evidence type="ECO:0000313" key="2">
    <source>
        <dbReference type="EMBL" id="KAJ5593323.1"/>
    </source>
</evidence>
<dbReference type="GeneID" id="81591523"/>
<dbReference type="AlphaFoldDB" id="A0AAD6GWG0"/>
<dbReference type="RefSeq" id="XP_056749949.1">
    <property type="nucleotide sequence ID" value="XM_056901281.1"/>
</dbReference>
<evidence type="ECO:0000256" key="1">
    <source>
        <dbReference type="SAM" id="MobiDB-lite"/>
    </source>
</evidence>
<keyword evidence="3" id="KW-1185">Reference proteome</keyword>
<gene>
    <name evidence="2" type="ORF">N7537_010227</name>
</gene>
<reference evidence="2" key="2">
    <citation type="submission" date="2023-01" db="EMBL/GenBank/DDBJ databases">
        <authorList>
            <person name="Petersen C."/>
        </authorList>
    </citation>
    <scope>NUCLEOTIDE SEQUENCE</scope>
    <source>
        <strain evidence="2">IBT 12815</strain>
    </source>
</reference>
<protein>
    <recommendedName>
        <fullName evidence="4">BTB domain-containing protein</fullName>
    </recommendedName>
</protein>
<comment type="caution">
    <text evidence="2">The sequence shown here is derived from an EMBL/GenBank/DDBJ whole genome shotgun (WGS) entry which is preliminary data.</text>
</comment>
<feature type="compositionally biased region" description="Basic residues" evidence="1">
    <location>
        <begin position="72"/>
        <end position="86"/>
    </location>
</feature>
<dbReference type="InterPro" id="IPR011333">
    <property type="entry name" value="SKP1/BTB/POZ_sf"/>
</dbReference>
<evidence type="ECO:0000313" key="3">
    <source>
        <dbReference type="Proteomes" id="UP001213799"/>
    </source>
</evidence>
<feature type="compositionally biased region" description="Pro residues" evidence="1">
    <location>
        <begin position="116"/>
        <end position="129"/>
    </location>
</feature>
<dbReference type="EMBL" id="JAQJAE010000005">
    <property type="protein sequence ID" value="KAJ5593323.1"/>
    <property type="molecule type" value="Genomic_DNA"/>
</dbReference>